<dbReference type="InterPro" id="IPR003646">
    <property type="entry name" value="SH3-like_bac-type"/>
</dbReference>
<dbReference type="Gene3D" id="2.30.30.40">
    <property type="entry name" value="SH3 Domains"/>
    <property type="match status" value="1"/>
</dbReference>
<name>A0A9D0ZCU8_9FIRM</name>
<evidence type="ECO:0000313" key="4">
    <source>
        <dbReference type="Proteomes" id="UP000886887"/>
    </source>
</evidence>
<dbReference type="InterPro" id="IPR013486">
    <property type="entry name" value="SpoIID/LytB"/>
</dbReference>
<dbReference type="GO" id="GO:0030288">
    <property type="term" value="C:outer membrane-bounded periplasmic space"/>
    <property type="evidence" value="ECO:0007669"/>
    <property type="project" value="TreeGrafter"/>
</dbReference>
<feature type="signal peptide" evidence="1">
    <location>
        <begin position="1"/>
        <end position="29"/>
    </location>
</feature>
<dbReference type="AlphaFoldDB" id="A0A9D0ZCU8"/>
<evidence type="ECO:0000256" key="1">
    <source>
        <dbReference type="SAM" id="SignalP"/>
    </source>
</evidence>
<keyword evidence="1" id="KW-0732">Signal</keyword>
<feature type="chain" id="PRO_5038767244" evidence="1">
    <location>
        <begin position="30"/>
        <end position="596"/>
    </location>
</feature>
<dbReference type="SMART" id="SM00287">
    <property type="entry name" value="SH3b"/>
    <property type="match status" value="1"/>
</dbReference>
<dbReference type="Pfam" id="PF08486">
    <property type="entry name" value="SpoIID"/>
    <property type="match status" value="1"/>
</dbReference>
<reference evidence="3" key="2">
    <citation type="journal article" date="2021" name="PeerJ">
        <title>Extensive microbial diversity within the chicken gut microbiome revealed by metagenomics and culture.</title>
        <authorList>
            <person name="Gilroy R."/>
            <person name="Ravi A."/>
            <person name="Getino M."/>
            <person name="Pursley I."/>
            <person name="Horton D.L."/>
            <person name="Alikhan N.F."/>
            <person name="Baker D."/>
            <person name="Gharbi K."/>
            <person name="Hall N."/>
            <person name="Watson M."/>
            <person name="Adriaenssens E.M."/>
            <person name="Foster-Nyarko E."/>
            <person name="Jarju S."/>
            <person name="Secka A."/>
            <person name="Antonio M."/>
            <person name="Oren A."/>
            <person name="Chaudhuri R.R."/>
            <person name="La Ragione R."/>
            <person name="Hildebrand F."/>
            <person name="Pallen M.J."/>
        </authorList>
    </citation>
    <scope>NUCLEOTIDE SEQUENCE</scope>
    <source>
        <strain evidence="3">ChiSxjej2B14-6234</strain>
    </source>
</reference>
<comment type="caution">
    <text evidence="3">The sequence shown here is derived from an EMBL/GenBank/DDBJ whole genome shotgun (WGS) entry which is preliminary data.</text>
</comment>
<evidence type="ECO:0000259" key="2">
    <source>
        <dbReference type="PROSITE" id="PS51781"/>
    </source>
</evidence>
<dbReference type="PROSITE" id="PS51781">
    <property type="entry name" value="SH3B"/>
    <property type="match status" value="1"/>
</dbReference>
<dbReference type="EMBL" id="DVFJ01000028">
    <property type="protein sequence ID" value="HIQ72118.1"/>
    <property type="molecule type" value="Genomic_DNA"/>
</dbReference>
<proteinExistence type="predicted"/>
<protein>
    <submittedName>
        <fullName evidence="3">SpoIID/LytB domain-containing protein</fullName>
    </submittedName>
</protein>
<sequence length="596" mass="64386">MRTKRTRMLRALLCALALALCMLPALPPAAPTAAEDGDSRVRVLLSRLQIEDEMHIRFDGVYAAGEGDLLTFPRGAEVSVTLRDGQLILHYEGMTVNLGAQAAFTRHAAPEGEENGMRLQGGSNLYEGDLLLTASQGVIRPVLTIDVEDYLLGVVPYEMSDSFPIEALKAQAVAARTYVLRKIGSSGDYDVVDTTNDQVFRGMNPDYPNAIAAVEQTAGVCGYYNGRLAECYYSASNGGQTELVENVWSGGGDYGYIAMVDDPYDLENPQSVVRAYSIPKSPGEEGVGEALHALIVLSLSEQLEALSMDTAPENVRVDEVTGVQLHTPLFEEPSRVMSRMSLTLRVSGRRVLGAPQATATAAASSEADDLFAAPAASATPSPTPSPAPTPALEDFASLGGTVTIDLPAFPDAERAMNLSINQDANEIWTVRETDDAFVVEARRYGHGVGLSQRGAEWMAQQYGMTYEQILAFYYPGMELAVYASTPEALPTLDAELYATPGPQASPTPRPTLMPVTQELPEGAWYAVVGNIEDDSSLNLRKEPSLDSDVRMRLLKGQRLIVLGQVEGADGWVQVRTDVTEGYVMEEFLIREEEGVA</sequence>
<accession>A0A9D0ZCU8</accession>
<dbReference type="PANTHER" id="PTHR30032:SF4">
    <property type="entry name" value="AMIDASE ENHANCER"/>
    <property type="match status" value="1"/>
</dbReference>
<dbReference type="PANTHER" id="PTHR30032">
    <property type="entry name" value="N-ACETYLMURAMOYL-L-ALANINE AMIDASE-RELATED"/>
    <property type="match status" value="1"/>
</dbReference>
<dbReference type="Pfam" id="PF08239">
    <property type="entry name" value="SH3_3"/>
    <property type="match status" value="1"/>
</dbReference>
<organism evidence="3 4">
    <name type="scientific">Candidatus Onthenecus intestinigallinarum</name>
    <dbReference type="NCBI Taxonomy" id="2840875"/>
    <lineage>
        <taxon>Bacteria</taxon>
        <taxon>Bacillati</taxon>
        <taxon>Bacillota</taxon>
        <taxon>Clostridia</taxon>
        <taxon>Eubacteriales</taxon>
        <taxon>Candidatus Onthenecus</taxon>
    </lineage>
</organism>
<dbReference type="Proteomes" id="UP000886887">
    <property type="component" value="Unassembled WGS sequence"/>
</dbReference>
<evidence type="ECO:0000313" key="3">
    <source>
        <dbReference type="EMBL" id="HIQ72118.1"/>
    </source>
</evidence>
<dbReference type="GO" id="GO:0030435">
    <property type="term" value="P:sporulation resulting in formation of a cellular spore"/>
    <property type="evidence" value="ECO:0007669"/>
    <property type="project" value="InterPro"/>
</dbReference>
<gene>
    <name evidence="3" type="ORF">IAB73_07935</name>
</gene>
<feature type="domain" description="SH3b" evidence="2">
    <location>
        <begin position="526"/>
        <end position="592"/>
    </location>
</feature>
<reference evidence="3" key="1">
    <citation type="submission" date="2020-10" db="EMBL/GenBank/DDBJ databases">
        <authorList>
            <person name="Gilroy R."/>
        </authorList>
    </citation>
    <scope>NUCLEOTIDE SEQUENCE</scope>
    <source>
        <strain evidence="3">ChiSxjej2B14-6234</strain>
    </source>
</reference>
<dbReference type="NCBIfam" id="TIGR02669">
    <property type="entry name" value="SpoIID_LytB"/>
    <property type="match status" value="1"/>
</dbReference>
<dbReference type="InterPro" id="IPR013693">
    <property type="entry name" value="SpoIID/LytB_N"/>
</dbReference>
<dbReference type="InterPro" id="IPR051922">
    <property type="entry name" value="Bact_Sporulation_Assoc"/>
</dbReference>